<dbReference type="InterPro" id="IPR052126">
    <property type="entry name" value="Spindle_Org/Thrombomodulin"/>
</dbReference>
<dbReference type="PANTHER" id="PTHR24036">
    <property type="entry name" value="SKELETOR-RELATED"/>
    <property type="match status" value="1"/>
</dbReference>
<dbReference type="SMART" id="SM00686">
    <property type="entry name" value="DM13"/>
    <property type="match status" value="1"/>
</dbReference>
<feature type="domain" description="DOMON" evidence="2">
    <location>
        <begin position="171"/>
        <end position="306"/>
    </location>
</feature>
<dbReference type="Proteomes" id="UP000825002">
    <property type="component" value="Unassembled WGS sequence"/>
</dbReference>
<dbReference type="PANTHER" id="PTHR24036:SF5">
    <property type="entry name" value="THROMBOMODULIN"/>
    <property type="match status" value="1"/>
</dbReference>
<comment type="caution">
    <text evidence="4">The sequence shown here is derived from an EMBL/GenBank/DDBJ whole genome shotgun (WGS) entry which is preliminary data.</text>
</comment>
<dbReference type="PROSITE" id="PS50836">
    <property type="entry name" value="DOMON"/>
    <property type="match status" value="1"/>
</dbReference>
<accession>A0ABQ7S997</accession>
<dbReference type="InterPro" id="IPR045266">
    <property type="entry name" value="DOH_DOMON"/>
</dbReference>
<dbReference type="Pfam" id="PF03351">
    <property type="entry name" value="DOMON"/>
    <property type="match status" value="1"/>
</dbReference>
<evidence type="ECO:0000313" key="5">
    <source>
        <dbReference type="Proteomes" id="UP000825002"/>
    </source>
</evidence>
<name>A0ABQ7S997_9ACAR</name>
<dbReference type="EMBL" id="JAIFTH010000273">
    <property type="protein sequence ID" value="KAG9509971.1"/>
    <property type="molecule type" value="Genomic_DNA"/>
</dbReference>
<dbReference type="InterPro" id="IPR057443">
    <property type="entry name" value="At5g54830-like"/>
</dbReference>
<evidence type="ECO:0000259" key="3">
    <source>
        <dbReference type="PROSITE" id="PS51549"/>
    </source>
</evidence>
<feature type="domain" description="DM13" evidence="3">
    <location>
        <begin position="19"/>
        <end position="128"/>
    </location>
</feature>
<evidence type="ECO:0000313" key="4">
    <source>
        <dbReference type="EMBL" id="KAG9509971.1"/>
    </source>
</evidence>
<reference evidence="4 5" key="1">
    <citation type="submission" date="2020-10" db="EMBL/GenBank/DDBJ databases">
        <authorList>
            <person name="Klimov P.B."/>
            <person name="Dyachkov S.M."/>
            <person name="Chetverikov P.E."/>
        </authorList>
    </citation>
    <scope>NUCLEOTIDE SEQUENCE [LARGE SCALE GENOMIC DNA]</scope>
    <source>
        <strain evidence="4">BMOC 18-1129-001#AD2665</strain>
        <tissue evidence="4">Entire mites</tissue>
    </source>
</reference>
<dbReference type="SMART" id="SM00664">
    <property type="entry name" value="DoH"/>
    <property type="match status" value="1"/>
</dbReference>
<protein>
    <submittedName>
        <fullName evidence="4">Protein Skeletor, isoforms B/C</fullName>
    </submittedName>
</protein>
<dbReference type="Pfam" id="PF10517">
    <property type="entry name" value="DM13"/>
    <property type="match status" value="1"/>
</dbReference>
<dbReference type="InterPro" id="IPR019545">
    <property type="entry name" value="DM13_domain"/>
</dbReference>
<organism evidence="4 5">
    <name type="scientific">Fragariocoptes setiger</name>
    <dbReference type="NCBI Taxonomy" id="1670756"/>
    <lineage>
        <taxon>Eukaryota</taxon>
        <taxon>Metazoa</taxon>
        <taxon>Ecdysozoa</taxon>
        <taxon>Arthropoda</taxon>
        <taxon>Chelicerata</taxon>
        <taxon>Arachnida</taxon>
        <taxon>Acari</taxon>
        <taxon>Acariformes</taxon>
        <taxon>Trombidiformes</taxon>
        <taxon>Prostigmata</taxon>
        <taxon>Eupodina</taxon>
        <taxon>Eriophyoidea</taxon>
        <taxon>Phytoptidae</taxon>
        <taxon>Fragariocoptes</taxon>
    </lineage>
</organism>
<keyword evidence="1" id="KW-0677">Repeat</keyword>
<evidence type="ECO:0000259" key="2">
    <source>
        <dbReference type="PROSITE" id="PS50836"/>
    </source>
</evidence>
<evidence type="ECO:0000256" key="1">
    <source>
        <dbReference type="ARBA" id="ARBA00022737"/>
    </source>
</evidence>
<gene>
    <name evidence="4" type="primary">Skeletor</name>
    <name evidence="4" type="ORF">GZH46_01498</name>
</gene>
<proteinExistence type="predicted"/>
<dbReference type="InterPro" id="IPR005018">
    <property type="entry name" value="DOMON_domain"/>
</dbReference>
<keyword evidence="5" id="KW-1185">Reference proteome</keyword>
<sequence>MFQANFGHIVVPLNFEPPAPLNLGPLPTLAHKTKADSVMIEDAKTIRLRNLHYDGAAPDAFFLVGTGSQPNAQGIKVPDENGSLNKLHGYNGQDIVLRLPTNLTVMDIDWFALYCITYEENFGHVRIPRQMNIPADTKTLMTSVSSFSNCEVIFPDTVKTNPDGSQKLNEGAFQVSWEIRQPDIYFQLEARISPDRYVSFGTSGDPTATQMIGSDVIVAFYDSKSRSVQIQDYMLTDKSQCNAQVGSGSCPDHVFRGGRQDAELISSSYIDGIMKVIYRRKLDTGDDVADRIIGIRRPIVVVGAVGALNSRREAGYHSIAVTSARQAPIEIHFGRLRASRGACKPLAIKAPTGGVGDNTGVSSNTLSSASLSSESTAPLAIQSAWPQPVISDTNIFEFVIGPSGGDKGYTALTGIQSWGIAYWVNDKLIPILKVRRGQNYTFVVQTGKNPQRQAKYHPVYITNHPEGGGGQRPEELGTSNHQVYAGVRLMDGRSPDPSPGAGRYCELEAIDIDRANESQSVASYRRTLTKVCENGEPARFVWMPDDSTPDTVYYQCFTHRNLGWKIQVSSAANVSLLSIFALLLISSISCVIHRNGCCLQHL</sequence>
<dbReference type="PROSITE" id="PS51549">
    <property type="entry name" value="DM13"/>
    <property type="match status" value="1"/>
</dbReference>
<dbReference type="CDD" id="cd09631">
    <property type="entry name" value="DOMON_DOH"/>
    <property type="match status" value="1"/>
</dbReference>
<dbReference type="Pfam" id="PF25489">
    <property type="entry name" value="At5g54830"/>
    <property type="match status" value="1"/>
</dbReference>